<dbReference type="Pfam" id="PF23352">
    <property type="entry name" value="IFT52_central"/>
    <property type="match status" value="1"/>
</dbReference>
<dbReference type="GO" id="GO:0060271">
    <property type="term" value="P:cilium assembly"/>
    <property type="evidence" value="ECO:0007669"/>
    <property type="project" value="TreeGrafter"/>
</dbReference>
<name>A0AAD1UIE4_EUPCR</name>
<dbReference type="Proteomes" id="UP001295684">
    <property type="component" value="Unassembled WGS sequence"/>
</dbReference>
<dbReference type="InterPro" id="IPR055458">
    <property type="entry name" value="IFT52_GIFT"/>
</dbReference>
<dbReference type="Pfam" id="PF21178">
    <property type="entry name" value="Itf52_C"/>
    <property type="match status" value="1"/>
</dbReference>
<evidence type="ECO:0000313" key="5">
    <source>
        <dbReference type="Proteomes" id="UP001295684"/>
    </source>
</evidence>
<dbReference type="CDD" id="cd23683">
    <property type="entry name" value="IFT52_CTD"/>
    <property type="match status" value="1"/>
</dbReference>
<dbReference type="AlphaFoldDB" id="A0AAD1UIE4"/>
<dbReference type="PANTHER" id="PTHR12969">
    <property type="entry name" value="NGD5/OSM-6/IFT52"/>
    <property type="match status" value="1"/>
</dbReference>
<dbReference type="Pfam" id="PF23355">
    <property type="entry name" value="IFT52_GIFT"/>
    <property type="match status" value="1"/>
</dbReference>
<dbReference type="PANTHER" id="PTHR12969:SF7">
    <property type="entry name" value="INTRAFLAGELLAR TRANSPORT PROTEIN 52 HOMOLOG"/>
    <property type="match status" value="1"/>
</dbReference>
<dbReference type="InterPro" id="IPR055460">
    <property type="entry name" value="IFT52_central"/>
</dbReference>
<accession>A0AAD1UIE4</accession>
<evidence type="ECO:0000313" key="4">
    <source>
        <dbReference type="EMBL" id="CAI2370011.1"/>
    </source>
</evidence>
<dbReference type="GO" id="GO:0042073">
    <property type="term" value="P:intraciliary transport"/>
    <property type="evidence" value="ECO:0007669"/>
    <property type="project" value="TreeGrafter"/>
</dbReference>
<keyword evidence="5" id="KW-1185">Reference proteome</keyword>
<sequence>MEDEKITICFDASKSEGLNPKKGYTEFFKKMKHEYKCSLNKEEIDISNLDGIKVIILGMPRQMFNAKELDHLKQFVQSGRSLFVCLGEGGEQKANTNINYLLEQFKISVNSDCVVRTSFYKYLHPKEAYISNGCSSNDFVRVCKGLQVRADMGGGGGKYSKKYTTLEDEGAGPDTKSGLEYVYSYGSTINTIHPAFPMLDSGSVSYPTERPVIAGYVDRQRGGKVVVCGSLKMFDDEFLKNEDNSKILNGIMRFLGNNDIQLTDVGRKEDNDTVEYNRVPDTAALSGKVRSCLQESEELPKDFTLLFNQDLFAFDTNLVPESIELFKQMDVTHEPLTLIPPTFETPMPSLEPAVFPPSLKELEPPNLELFDLDDHFANQKIKLAQLTNKYTNIDYYIGQCGEVLGLSSQVQDMDNPKAILHHVFTELVKFKNNSYA</sequence>
<feature type="domain" description="Intraflagellar transport protein 52 C-terminal" evidence="1">
    <location>
        <begin position="376"/>
        <end position="424"/>
    </location>
</feature>
<protein>
    <submittedName>
        <fullName evidence="4">Uncharacterized protein</fullName>
    </submittedName>
</protein>
<dbReference type="InterPro" id="IPR039975">
    <property type="entry name" value="IFT52"/>
</dbReference>
<comment type="caution">
    <text evidence="4">The sequence shown here is derived from an EMBL/GenBank/DDBJ whole genome shotgun (WGS) entry which is preliminary data.</text>
</comment>
<dbReference type="Gene3D" id="6.10.250.2800">
    <property type="match status" value="1"/>
</dbReference>
<evidence type="ECO:0000259" key="2">
    <source>
        <dbReference type="Pfam" id="PF23352"/>
    </source>
</evidence>
<organism evidence="4 5">
    <name type="scientific">Euplotes crassus</name>
    <dbReference type="NCBI Taxonomy" id="5936"/>
    <lineage>
        <taxon>Eukaryota</taxon>
        <taxon>Sar</taxon>
        <taxon>Alveolata</taxon>
        <taxon>Ciliophora</taxon>
        <taxon>Intramacronucleata</taxon>
        <taxon>Spirotrichea</taxon>
        <taxon>Hypotrichia</taxon>
        <taxon>Euplotida</taxon>
        <taxon>Euplotidae</taxon>
        <taxon>Moneuplotes</taxon>
    </lineage>
</organism>
<evidence type="ECO:0000259" key="1">
    <source>
        <dbReference type="Pfam" id="PF21178"/>
    </source>
</evidence>
<dbReference type="InterPro" id="IPR048643">
    <property type="entry name" value="Itf52_C"/>
</dbReference>
<dbReference type="GO" id="GO:0005814">
    <property type="term" value="C:centriole"/>
    <property type="evidence" value="ECO:0007669"/>
    <property type="project" value="TreeGrafter"/>
</dbReference>
<evidence type="ECO:0000259" key="3">
    <source>
        <dbReference type="Pfam" id="PF23355"/>
    </source>
</evidence>
<reference evidence="4" key="1">
    <citation type="submission" date="2023-07" db="EMBL/GenBank/DDBJ databases">
        <authorList>
            <consortium name="AG Swart"/>
            <person name="Singh M."/>
            <person name="Singh A."/>
            <person name="Seah K."/>
            <person name="Emmerich C."/>
        </authorList>
    </citation>
    <scope>NUCLEOTIDE SEQUENCE</scope>
    <source>
        <strain evidence="4">DP1</strain>
    </source>
</reference>
<dbReference type="GO" id="GO:0005929">
    <property type="term" value="C:cilium"/>
    <property type="evidence" value="ECO:0007669"/>
    <property type="project" value="TreeGrafter"/>
</dbReference>
<gene>
    <name evidence="4" type="ORF">ECRASSUSDP1_LOCUS11318</name>
</gene>
<dbReference type="GO" id="GO:0030992">
    <property type="term" value="C:intraciliary transport particle B"/>
    <property type="evidence" value="ECO:0007669"/>
    <property type="project" value="TreeGrafter"/>
</dbReference>
<proteinExistence type="predicted"/>
<dbReference type="EMBL" id="CAMPGE010011170">
    <property type="protein sequence ID" value="CAI2370011.1"/>
    <property type="molecule type" value="Genomic_DNA"/>
</dbReference>
<feature type="domain" description="IFT52 central" evidence="2">
    <location>
        <begin position="285"/>
        <end position="365"/>
    </location>
</feature>
<feature type="domain" description="IFT52 GIFT" evidence="3">
    <location>
        <begin position="7"/>
        <end position="264"/>
    </location>
</feature>